<dbReference type="EC" id="1.1.1.1" evidence="7"/>
<dbReference type="InterPro" id="IPR013154">
    <property type="entry name" value="ADH-like_N"/>
</dbReference>
<reference evidence="7 8" key="1">
    <citation type="submission" date="2020-04" db="EMBL/GenBank/DDBJ databases">
        <authorList>
            <person name="De Canck E."/>
        </authorList>
    </citation>
    <scope>NUCLEOTIDE SEQUENCE [LARGE SCALE GENOMIC DNA]</scope>
    <source>
        <strain evidence="7 8">LMG 28688</strain>
    </source>
</reference>
<dbReference type="Pfam" id="PF00107">
    <property type="entry name" value="ADH_zinc_N"/>
    <property type="match status" value="1"/>
</dbReference>
<evidence type="ECO:0000313" key="8">
    <source>
        <dbReference type="Proteomes" id="UP000494119"/>
    </source>
</evidence>
<dbReference type="Proteomes" id="UP000494119">
    <property type="component" value="Unassembled WGS sequence"/>
</dbReference>
<dbReference type="SMART" id="SM00829">
    <property type="entry name" value="PKS_ER"/>
    <property type="match status" value="1"/>
</dbReference>
<dbReference type="SUPFAM" id="SSF51735">
    <property type="entry name" value="NAD(P)-binding Rossmann-fold domains"/>
    <property type="match status" value="1"/>
</dbReference>
<keyword evidence="5 7" id="KW-0560">Oxidoreductase</keyword>
<protein>
    <submittedName>
        <fullName evidence="7">Alcohol dehydrogenase</fullName>
        <ecNumber evidence="7">1.1.1.1</ecNumber>
    </submittedName>
</protein>
<dbReference type="GO" id="GO:0004022">
    <property type="term" value="F:alcohol dehydrogenase (NAD+) activity"/>
    <property type="evidence" value="ECO:0007669"/>
    <property type="project" value="UniProtKB-EC"/>
</dbReference>
<dbReference type="SUPFAM" id="SSF50129">
    <property type="entry name" value="GroES-like"/>
    <property type="match status" value="1"/>
</dbReference>
<evidence type="ECO:0000259" key="6">
    <source>
        <dbReference type="SMART" id="SM00829"/>
    </source>
</evidence>
<keyword evidence="3" id="KW-0479">Metal-binding</keyword>
<evidence type="ECO:0000256" key="2">
    <source>
        <dbReference type="ARBA" id="ARBA00008072"/>
    </source>
</evidence>
<dbReference type="RefSeq" id="WP_175196688.1">
    <property type="nucleotide sequence ID" value="NZ_CADIKL010000023.1"/>
</dbReference>
<dbReference type="InterPro" id="IPR036291">
    <property type="entry name" value="NAD(P)-bd_dom_sf"/>
</dbReference>
<evidence type="ECO:0000256" key="5">
    <source>
        <dbReference type="ARBA" id="ARBA00023002"/>
    </source>
</evidence>
<gene>
    <name evidence="7" type="primary">adh_3</name>
    <name evidence="7" type="ORF">LMG28688_04349</name>
</gene>
<keyword evidence="8" id="KW-1185">Reference proteome</keyword>
<dbReference type="PANTHER" id="PTHR43350">
    <property type="entry name" value="NAD-DEPENDENT ALCOHOL DEHYDROGENASE"/>
    <property type="match status" value="1"/>
</dbReference>
<dbReference type="PANTHER" id="PTHR43350:SF17">
    <property type="entry name" value="NAD-DEPENDENT ALCOHOL DEHYDROGENASE"/>
    <property type="match status" value="1"/>
</dbReference>
<organism evidence="7 8">
    <name type="scientific">Paraburkholderia caffeinitolerans</name>
    <dbReference type="NCBI Taxonomy" id="1723730"/>
    <lineage>
        <taxon>Bacteria</taxon>
        <taxon>Pseudomonadati</taxon>
        <taxon>Pseudomonadota</taxon>
        <taxon>Betaproteobacteria</taxon>
        <taxon>Burkholderiales</taxon>
        <taxon>Burkholderiaceae</taxon>
        <taxon>Paraburkholderia</taxon>
    </lineage>
</organism>
<name>A0A6J5GD49_9BURK</name>
<dbReference type="GO" id="GO:0046872">
    <property type="term" value="F:metal ion binding"/>
    <property type="evidence" value="ECO:0007669"/>
    <property type="project" value="UniProtKB-KW"/>
</dbReference>
<proteinExistence type="inferred from homology"/>
<comment type="similarity">
    <text evidence="2">Belongs to the zinc-containing alcohol dehydrogenase family.</text>
</comment>
<dbReference type="Gene3D" id="3.40.50.720">
    <property type="entry name" value="NAD(P)-binding Rossmann-like Domain"/>
    <property type="match status" value="1"/>
</dbReference>
<evidence type="ECO:0000256" key="4">
    <source>
        <dbReference type="ARBA" id="ARBA00022833"/>
    </source>
</evidence>
<evidence type="ECO:0000256" key="3">
    <source>
        <dbReference type="ARBA" id="ARBA00022723"/>
    </source>
</evidence>
<dbReference type="Gene3D" id="3.90.180.10">
    <property type="entry name" value="Medium-chain alcohol dehydrogenases, catalytic domain"/>
    <property type="match status" value="1"/>
</dbReference>
<dbReference type="InterPro" id="IPR011032">
    <property type="entry name" value="GroES-like_sf"/>
</dbReference>
<keyword evidence="4" id="KW-0862">Zinc</keyword>
<evidence type="ECO:0000256" key="1">
    <source>
        <dbReference type="ARBA" id="ARBA00001947"/>
    </source>
</evidence>
<dbReference type="InterPro" id="IPR013149">
    <property type="entry name" value="ADH-like_C"/>
</dbReference>
<dbReference type="EMBL" id="CADIKL010000023">
    <property type="protein sequence ID" value="CAB3796600.1"/>
    <property type="molecule type" value="Genomic_DNA"/>
</dbReference>
<comment type="cofactor">
    <cofactor evidence="1">
        <name>Zn(2+)</name>
        <dbReference type="ChEBI" id="CHEBI:29105"/>
    </cofactor>
</comment>
<dbReference type="AlphaFoldDB" id="A0A6J5GD49"/>
<dbReference type="Pfam" id="PF08240">
    <property type="entry name" value="ADH_N"/>
    <property type="match status" value="1"/>
</dbReference>
<accession>A0A6J5GD49</accession>
<sequence length="363" mass="37962">MKAWILDRPGQPLALRDVPQPDPRRGALLVGMEAVPLLSYTRQYVEGKLPFGYPDRPFSPGTNGIGRVLAVGEGVYGYRVGQRVALSPYWVADEALREPAQALLGLTAISPDSAPMLADFAHGTLREAVEFPASTVFPLDGLDDMPSVRLAALGKLVVPFGGLRRGRLAAGETVVVNGAAGAFGAAAVLDALALGASRVVAVGRRAAALAPLANLGGGRVATVALSGDSARDSGAIRDAAGGGADLAFDMVGHASDPNATLAALRSLRRNGRMVLMGSMEVDLPIVYREMLINNWELIGHFMYSGADYRALIALVRSGQVPLDAIEIERYPLDALEAAIDAAQEAQGLTCVTVCMPGVPQSMP</sequence>
<feature type="domain" description="Enoyl reductase (ER)" evidence="6">
    <location>
        <begin position="10"/>
        <end position="348"/>
    </location>
</feature>
<dbReference type="InterPro" id="IPR020843">
    <property type="entry name" value="ER"/>
</dbReference>
<evidence type="ECO:0000313" key="7">
    <source>
        <dbReference type="EMBL" id="CAB3796600.1"/>
    </source>
</evidence>